<dbReference type="AlphaFoldDB" id="A0A813AFN0"/>
<keyword evidence="3" id="KW-1185">Reference proteome</keyword>
<feature type="region of interest" description="Disordered" evidence="1">
    <location>
        <begin position="763"/>
        <end position="800"/>
    </location>
</feature>
<reference evidence="2" key="1">
    <citation type="submission" date="2021-02" db="EMBL/GenBank/DDBJ databases">
        <authorList>
            <person name="Dougan E. K."/>
            <person name="Rhodes N."/>
            <person name="Thang M."/>
            <person name="Chan C."/>
        </authorList>
    </citation>
    <scope>NUCLEOTIDE SEQUENCE</scope>
</reference>
<comment type="caution">
    <text evidence="2">The sequence shown here is derived from an EMBL/GenBank/DDBJ whole genome shotgun (WGS) entry which is preliminary data.</text>
</comment>
<gene>
    <name evidence="2" type="ORF">SNEC2469_LOCUS27547</name>
</gene>
<evidence type="ECO:0000256" key="1">
    <source>
        <dbReference type="SAM" id="MobiDB-lite"/>
    </source>
</evidence>
<protein>
    <submittedName>
        <fullName evidence="2">Uncharacterized protein</fullName>
    </submittedName>
</protein>
<dbReference type="OrthoDB" id="62120at2759"/>
<proteinExistence type="predicted"/>
<feature type="region of interest" description="Disordered" evidence="1">
    <location>
        <begin position="919"/>
        <end position="938"/>
    </location>
</feature>
<dbReference type="Proteomes" id="UP000601435">
    <property type="component" value="Unassembled WGS sequence"/>
</dbReference>
<feature type="non-terminal residue" evidence="2">
    <location>
        <position position="1079"/>
    </location>
</feature>
<evidence type="ECO:0000313" key="3">
    <source>
        <dbReference type="Proteomes" id="UP000601435"/>
    </source>
</evidence>
<accession>A0A813AFN0</accession>
<feature type="compositionally biased region" description="Polar residues" evidence="1">
    <location>
        <begin position="586"/>
        <end position="598"/>
    </location>
</feature>
<dbReference type="EMBL" id="CAJNJA010058186">
    <property type="protein sequence ID" value="CAE7864693.1"/>
    <property type="molecule type" value="Genomic_DNA"/>
</dbReference>
<name>A0A813AFN0_9DINO</name>
<sequence length="1079" mass="119924">KVRLPITWCISYASSYVIKGRDFDGATREVTIKPGDGIVEDPFQNDPAFDSTGLQMPSDKWICTPISAVEQILETAADFGIEVGRLLDWMDSLSLANRKAFAGLYGLSPMNEPAHLRGLYDPKGAACPVPYKEASSQPDTHNWAANVSTAEILATLAISALANQLKRRVTLLSDWSLSSVAHRAQRVCSVEEFRKRPALHMGKKMLVMNVIETAFAGTFDKEDVHAFAASQKGEIGCVTGSIGAWWRGITTVEERKSWAVLDLHNYIAWDPKAKEFEEIETLEQQRGLLEQMSLPFFRQLRERAQLPEPQLLACSEYSASTNQDTFLSTTSGVGKRPLRLPAAFTFMHLRDAFLRFQNRAAREERIQMWFWTYHIRKNINYQGEWSLLHALSPLQRLLARLATGTPMATGELAIACMRCSLAQAALVDAPWLRQGLKEYVRDRGVNLAFQLGPYEKLGRQKAANGVGLVQLAMLLNVILDHCPYAEMHISFVKDLLLWLQSEFTTISGSMSPSLWASWMTERLLTILSHLRRVHGSAIRLAECSSRLSPDQTVILTGLLSRIQRQGSADAPAKCSTPSPSKRLLQKQPSEVPSSQCSEKPSKAMKAKTKTVKPKKTIKAMAKIMKGAESCPSARSFLEFLEAALPHVLPSSFWRPLCLMKPFPQAELVRMESPFLPVSRGPSFEFLEAALPHEALPLGPSFEFLEAALPHEALPPGPSCEFLEAALPHEALPPGPSFEFLEAELVRMESLKVKLSRALGKMPKTVKDPKTVKKAAEKKQTRPDPEVSELDAEVSEPAVQKKSSLKEEDFALVACEGLQSKLDRLRDSTRGLEIEVTDGPFKKFFENLSNKERWSLWKQFENDRTALDGDRGKKVQDDYSSIRHPGSDAKKKKLLKAYLVGGGFKDVYFSVSATFSKTRDKRAGGSVHEQGPTGHAASSKAKTLNDFKQFVDDGQTKSFKNMGMDGLDFEESEKGPLEVLETASVAVSQKASDKQSHAKVKAALSVTNVAMNKLETKISDMTCSLKEKLSMNALLKDLKRNWLDLQTASQEKVLKNASKKCVTLAELLKKLQAKVNKNSQ</sequence>
<feature type="region of interest" description="Disordered" evidence="1">
    <location>
        <begin position="568"/>
        <end position="606"/>
    </location>
</feature>
<evidence type="ECO:0000313" key="2">
    <source>
        <dbReference type="EMBL" id="CAE7864693.1"/>
    </source>
</evidence>
<feature type="compositionally biased region" description="Basic and acidic residues" evidence="1">
    <location>
        <begin position="764"/>
        <end position="784"/>
    </location>
</feature>
<organism evidence="2 3">
    <name type="scientific">Symbiodinium necroappetens</name>
    <dbReference type="NCBI Taxonomy" id="1628268"/>
    <lineage>
        <taxon>Eukaryota</taxon>
        <taxon>Sar</taxon>
        <taxon>Alveolata</taxon>
        <taxon>Dinophyceae</taxon>
        <taxon>Suessiales</taxon>
        <taxon>Symbiodiniaceae</taxon>
        <taxon>Symbiodinium</taxon>
    </lineage>
</organism>